<name>A0A7S1W0V3_NEODS</name>
<reference evidence="1" key="1">
    <citation type="submission" date="2021-01" db="EMBL/GenBank/DDBJ databases">
        <authorList>
            <person name="Corre E."/>
            <person name="Pelletier E."/>
            <person name="Niang G."/>
            <person name="Scheremetjew M."/>
            <person name="Finn R."/>
            <person name="Kale V."/>
            <person name="Holt S."/>
            <person name="Cochrane G."/>
            <person name="Meng A."/>
            <person name="Brown T."/>
            <person name="Cohen L."/>
        </authorList>
    </citation>
    <scope>NUCLEOTIDE SEQUENCE</scope>
    <source>
        <strain evidence="1">CCAP 1951/1</strain>
    </source>
</reference>
<protein>
    <recommendedName>
        <fullName evidence="2">Protein kinase domain-containing protein</fullName>
    </recommendedName>
</protein>
<accession>A0A7S1W0V3</accession>
<evidence type="ECO:0000313" key="1">
    <source>
        <dbReference type="EMBL" id="CAD9142705.1"/>
    </source>
</evidence>
<gene>
    <name evidence="1" type="ORF">NDES1114_LOCUS28537</name>
</gene>
<dbReference type="SUPFAM" id="SSF56112">
    <property type="entry name" value="Protein kinase-like (PK-like)"/>
    <property type="match status" value="1"/>
</dbReference>
<evidence type="ECO:0008006" key="2">
    <source>
        <dbReference type="Google" id="ProtNLM"/>
    </source>
</evidence>
<sequence length="416" mass="44915">MTAVLSANGLQPRYLVTMRSGMPLEEWLVDSEQLKSPGPSRADLLNLTFLRVVRDVLDALEALHAAGVSHGRLTPNAIFFDPAGAAAAQNGDPRAPVAVLGTLFRLRPLPSTDSGTAYIRGEMMISRPEEFLYDLNRVLHPTAAGQGFERRLAERFSTGQSARADGAPHRWLIAQDLWSVGVIILCFLCTQIPNAQWNQAAISTGQAARGWVRDLINRLRQQHHSDHALLFRLAELLCLDVATLSADALRSDCSVGRLPCGVLGLAPAFVAELQRLRRDLSSAITTECEGRPRYFCTADDMPRSVRACADQTGTVLPSVHHGNLVDACLDCNLPFPLVEDVCRASVRVFFAAHDENPASDADGPSVAAEFGFCRSLVRWDSRSAGADVDGPIGAGRGSVLDVGGDIGPHASRRRAP</sequence>
<dbReference type="InterPro" id="IPR011009">
    <property type="entry name" value="Kinase-like_dom_sf"/>
</dbReference>
<dbReference type="AlphaFoldDB" id="A0A7S1W0V3"/>
<dbReference type="Gene3D" id="1.10.510.10">
    <property type="entry name" value="Transferase(Phosphotransferase) domain 1"/>
    <property type="match status" value="1"/>
</dbReference>
<dbReference type="EMBL" id="HBGF01042644">
    <property type="protein sequence ID" value="CAD9142705.1"/>
    <property type="molecule type" value="Transcribed_RNA"/>
</dbReference>
<proteinExistence type="predicted"/>
<organism evidence="1">
    <name type="scientific">Neobodo designis</name>
    <name type="common">Flagellated protozoan</name>
    <name type="synonym">Bodo designis</name>
    <dbReference type="NCBI Taxonomy" id="312471"/>
    <lineage>
        <taxon>Eukaryota</taxon>
        <taxon>Discoba</taxon>
        <taxon>Euglenozoa</taxon>
        <taxon>Kinetoplastea</taxon>
        <taxon>Metakinetoplastina</taxon>
        <taxon>Neobodonida</taxon>
        <taxon>Neobodo</taxon>
    </lineage>
</organism>